<dbReference type="EMBL" id="PJAI02000004">
    <property type="protein sequence ID" value="TYK66428.1"/>
    <property type="molecule type" value="Genomic_DNA"/>
</dbReference>
<name>A0ABY3MYY5_9GAMM</name>
<dbReference type="PANTHER" id="PTHR38605:SF1">
    <property type="entry name" value="ATPASE"/>
    <property type="match status" value="1"/>
</dbReference>
<dbReference type="RefSeq" id="WP_101345195.1">
    <property type="nucleotide sequence ID" value="NZ_PJAI02000004.1"/>
</dbReference>
<gene>
    <name evidence="2" type="ORF">CWS31_005620</name>
</gene>
<feature type="compositionally biased region" description="Polar residues" evidence="1">
    <location>
        <begin position="414"/>
        <end position="429"/>
    </location>
</feature>
<comment type="caution">
    <text evidence="2">The sequence shown here is derived from an EMBL/GenBank/DDBJ whole genome shotgun (WGS) entry which is preliminary data.</text>
</comment>
<sequence>MTTENKSLKKRGLSKLKEKANELLNRTIDQHVTLAVTGLSRSGKTAFITSLVNQLINEGSNTQLSFFDPVHQGNFIAAKRIPQKHFHVPRFDYDSAMSALTSEPASWPKPTHGISELRLAIRYQPKKSILKYATSMTTLTLDITDYPGEWLLDLPMLKQTYQEWSEQTHELMLSEPRASLSHDFLTKLNDIDPFSKASEELLAELAQEYTALLHTFRHDLGLSVIQPGRFILPGDLAGAPILEFFPFPGVAGLDGNDYQNAPDDSFIGMLRSRYLEYKEQVVRKFYRDHFLRFDRQIVLADCLKPLNQGKASFSDLELAISMILESYNYGKSGILSRLFSPKIDKLLFAASKADHVTPEQHTPMVALLNQLIHQNKQQLNYDAVEVKTLAIASVKATTSGISKHNGKEVPVLQGLTQNSPENDQQNIPKTVSKADGQTDKLEQGDKQNSTNVFGRKITVFPGAVPSQLPSDSFWQNNGFNFIEFLPLQGLNKHHGLPHIRMDQVLQFLLADKMI</sequence>
<feature type="region of interest" description="Disordered" evidence="1">
    <location>
        <begin position="414"/>
        <end position="448"/>
    </location>
</feature>
<dbReference type="InterPro" id="IPR007413">
    <property type="entry name" value="YcjX-like"/>
</dbReference>
<dbReference type="PANTHER" id="PTHR38605">
    <property type="entry name" value="ATPASE-RELATED"/>
    <property type="match status" value="1"/>
</dbReference>
<reference evidence="2 3" key="1">
    <citation type="submission" date="2019-08" db="EMBL/GenBank/DDBJ databases">
        <title>Microbe sample from Colwellia echini.</title>
        <authorList>
            <person name="Christiansen L."/>
            <person name="Pathiraja D."/>
            <person name="Schultz-Johansen M."/>
            <person name="Choi I.-G."/>
            <person name="Stougaard P."/>
        </authorList>
    </citation>
    <scope>NUCLEOTIDE SEQUENCE [LARGE SCALE GENOMIC DNA]</scope>
    <source>
        <strain evidence="2 3">A3</strain>
    </source>
</reference>
<evidence type="ECO:0000313" key="3">
    <source>
        <dbReference type="Proteomes" id="UP000815846"/>
    </source>
</evidence>
<dbReference type="PIRSF" id="PIRSF019381">
    <property type="entry name" value="YcjX"/>
    <property type="match status" value="1"/>
</dbReference>
<keyword evidence="3" id="KW-1185">Reference proteome</keyword>
<protein>
    <submittedName>
        <fullName evidence="2">YcjX family protein</fullName>
    </submittedName>
</protein>
<dbReference type="Proteomes" id="UP000815846">
    <property type="component" value="Unassembled WGS sequence"/>
</dbReference>
<evidence type="ECO:0000256" key="1">
    <source>
        <dbReference type="SAM" id="MobiDB-lite"/>
    </source>
</evidence>
<evidence type="ECO:0000313" key="2">
    <source>
        <dbReference type="EMBL" id="TYK66428.1"/>
    </source>
</evidence>
<accession>A0ABY3MYY5</accession>
<feature type="compositionally biased region" description="Basic and acidic residues" evidence="1">
    <location>
        <begin position="436"/>
        <end position="445"/>
    </location>
</feature>
<organism evidence="2 3">
    <name type="scientific">Colwellia echini</name>
    <dbReference type="NCBI Taxonomy" id="1982103"/>
    <lineage>
        <taxon>Bacteria</taxon>
        <taxon>Pseudomonadati</taxon>
        <taxon>Pseudomonadota</taxon>
        <taxon>Gammaproteobacteria</taxon>
        <taxon>Alteromonadales</taxon>
        <taxon>Colwelliaceae</taxon>
        <taxon>Colwellia</taxon>
    </lineage>
</organism>
<dbReference type="Pfam" id="PF04317">
    <property type="entry name" value="DUF463"/>
    <property type="match status" value="1"/>
</dbReference>
<proteinExistence type="predicted"/>